<evidence type="ECO:0000313" key="2">
    <source>
        <dbReference type="Proteomes" id="UP000054776"/>
    </source>
</evidence>
<sequence>MNFNKSKLAKHNLDTKIGLPRDSLFACICFGSKSNTKHSEYTLIAQGSQTATYPCVYIQIVDYFAVSRIKLKCATKN</sequence>
<organism evidence="1 2">
    <name type="scientific">Trichinella spiralis</name>
    <name type="common">Trichina worm</name>
    <dbReference type="NCBI Taxonomy" id="6334"/>
    <lineage>
        <taxon>Eukaryota</taxon>
        <taxon>Metazoa</taxon>
        <taxon>Ecdysozoa</taxon>
        <taxon>Nematoda</taxon>
        <taxon>Enoplea</taxon>
        <taxon>Dorylaimia</taxon>
        <taxon>Trichinellida</taxon>
        <taxon>Trichinellidae</taxon>
        <taxon>Trichinella</taxon>
    </lineage>
</organism>
<protein>
    <submittedName>
        <fullName evidence="1">Uncharacterized protein</fullName>
    </submittedName>
</protein>
<dbReference type="EMBL" id="JYDH01000021">
    <property type="protein sequence ID" value="KRY39015.1"/>
    <property type="molecule type" value="Genomic_DNA"/>
</dbReference>
<name>A0A0V1BQ19_TRISP</name>
<dbReference type="InParanoid" id="A0A0V1BQ19"/>
<dbReference type="Proteomes" id="UP000054776">
    <property type="component" value="Unassembled WGS sequence"/>
</dbReference>
<gene>
    <name evidence="1" type="ORF">T01_7151</name>
</gene>
<proteinExistence type="predicted"/>
<accession>A0A0V1BQ19</accession>
<dbReference type="AlphaFoldDB" id="A0A0V1BQ19"/>
<reference evidence="1 2" key="1">
    <citation type="submission" date="2015-01" db="EMBL/GenBank/DDBJ databases">
        <title>Evolution of Trichinella species and genotypes.</title>
        <authorList>
            <person name="Korhonen P.K."/>
            <person name="Edoardo P."/>
            <person name="Giuseppe L.R."/>
            <person name="Gasser R.B."/>
        </authorList>
    </citation>
    <scope>NUCLEOTIDE SEQUENCE [LARGE SCALE GENOMIC DNA]</scope>
    <source>
        <strain evidence="1">ISS3</strain>
    </source>
</reference>
<comment type="caution">
    <text evidence="1">The sequence shown here is derived from an EMBL/GenBank/DDBJ whole genome shotgun (WGS) entry which is preliminary data.</text>
</comment>
<keyword evidence="2" id="KW-1185">Reference proteome</keyword>
<evidence type="ECO:0000313" key="1">
    <source>
        <dbReference type="EMBL" id="KRY39015.1"/>
    </source>
</evidence>